<organism evidence="1 2">
    <name type="scientific">Roseateles puraquae</name>
    <dbReference type="NCBI Taxonomy" id="431059"/>
    <lineage>
        <taxon>Bacteria</taxon>
        <taxon>Pseudomonadati</taxon>
        <taxon>Pseudomonadota</taxon>
        <taxon>Betaproteobacteria</taxon>
        <taxon>Burkholderiales</taxon>
        <taxon>Sphaerotilaceae</taxon>
        <taxon>Roseateles</taxon>
    </lineage>
</organism>
<keyword evidence="2" id="KW-1185">Reference proteome</keyword>
<comment type="caution">
    <text evidence="1">The sequence shown here is derived from an EMBL/GenBank/DDBJ whole genome shotgun (WGS) entry which is preliminary data.</text>
</comment>
<evidence type="ECO:0000313" key="1">
    <source>
        <dbReference type="EMBL" id="OWR01768.1"/>
    </source>
</evidence>
<name>A0A254N8K1_9BURK</name>
<protein>
    <submittedName>
        <fullName evidence="1">Uncharacterized protein</fullName>
    </submittedName>
</protein>
<evidence type="ECO:0000313" key="2">
    <source>
        <dbReference type="Proteomes" id="UP000197446"/>
    </source>
</evidence>
<proteinExistence type="predicted"/>
<sequence length="75" mass="8668">MDHLTLEFADQKFEGTWAQVAPEGAKSLRDALFRTIDPALHQALWEPAELEAIEEKWRARFDHLDRVGGLFNVVY</sequence>
<reference evidence="1 2" key="1">
    <citation type="journal article" date="2007" name="Int. J. Syst. Evol. Microbiol.">
        <title>Description of Pelomonas aquatica sp. nov. and Pelomonas puraquae sp. nov., isolated from industrial and haemodialysis water.</title>
        <authorList>
            <person name="Gomila M."/>
            <person name="Bowien B."/>
            <person name="Falsen E."/>
            <person name="Moore E.R."/>
            <person name="Lalucat J."/>
        </authorList>
    </citation>
    <scope>NUCLEOTIDE SEQUENCE [LARGE SCALE GENOMIC DNA]</scope>
    <source>
        <strain evidence="1 2">CCUG 52769</strain>
    </source>
</reference>
<gene>
    <name evidence="1" type="ORF">CDO81_22320</name>
</gene>
<dbReference type="EMBL" id="NISI01000012">
    <property type="protein sequence ID" value="OWR01768.1"/>
    <property type="molecule type" value="Genomic_DNA"/>
</dbReference>
<dbReference type="AlphaFoldDB" id="A0A254N8K1"/>
<dbReference type="Proteomes" id="UP000197446">
    <property type="component" value="Unassembled WGS sequence"/>
</dbReference>
<accession>A0A254N8K1</accession>